<reference evidence="2" key="1">
    <citation type="submission" date="2020-01" db="EMBL/GenBank/DDBJ databases">
        <title>Genome sequence of Kobresia littledalei, the first chromosome-level genome in the family Cyperaceae.</title>
        <authorList>
            <person name="Qu G."/>
        </authorList>
    </citation>
    <scope>NUCLEOTIDE SEQUENCE</scope>
    <source>
        <strain evidence="2">C.B.Clarke</strain>
        <tissue evidence="2">Leaf</tissue>
    </source>
</reference>
<organism evidence="2 3">
    <name type="scientific">Carex littledalei</name>
    <dbReference type="NCBI Taxonomy" id="544730"/>
    <lineage>
        <taxon>Eukaryota</taxon>
        <taxon>Viridiplantae</taxon>
        <taxon>Streptophyta</taxon>
        <taxon>Embryophyta</taxon>
        <taxon>Tracheophyta</taxon>
        <taxon>Spermatophyta</taxon>
        <taxon>Magnoliopsida</taxon>
        <taxon>Liliopsida</taxon>
        <taxon>Poales</taxon>
        <taxon>Cyperaceae</taxon>
        <taxon>Cyperoideae</taxon>
        <taxon>Cariceae</taxon>
        <taxon>Carex</taxon>
        <taxon>Carex subgen. Euthyceras</taxon>
    </lineage>
</organism>
<comment type="caution">
    <text evidence="2">The sequence shown here is derived from an EMBL/GenBank/DDBJ whole genome shotgun (WGS) entry which is preliminary data.</text>
</comment>
<proteinExistence type="predicted"/>
<dbReference type="AlphaFoldDB" id="A0A833VJQ9"/>
<sequence>MLQPHSPSPSLSDLPITAAHLDSDGYDPTRSPTVSGDQNYSFSPNAFEFSFHNPSCKMPLVPCIADELFLTGRLLPSNAKKPKCLKPPQEVMLR</sequence>
<keyword evidence="3" id="KW-1185">Reference proteome</keyword>
<evidence type="ECO:0000313" key="3">
    <source>
        <dbReference type="Proteomes" id="UP000623129"/>
    </source>
</evidence>
<dbReference type="EMBL" id="SWLB01000019">
    <property type="protein sequence ID" value="KAF3325798.1"/>
    <property type="molecule type" value="Genomic_DNA"/>
</dbReference>
<dbReference type="Proteomes" id="UP000623129">
    <property type="component" value="Unassembled WGS sequence"/>
</dbReference>
<accession>A0A833VJQ9</accession>
<protein>
    <submittedName>
        <fullName evidence="2">Uncharacterized protein</fullName>
    </submittedName>
</protein>
<feature type="region of interest" description="Disordered" evidence="1">
    <location>
        <begin position="1"/>
        <end position="37"/>
    </location>
</feature>
<feature type="compositionally biased region" description="Low complexity" evidence="1">
    <location>
        <begin position="1"/>
        <end position="15"/>
    </location>
</feature>
<evidence type="ECO:0000313" key="2">
    <source>
        <dbReference type="EMBL" id="KAF3325798.1"/>
    </source>
</evidence>
<gene>
    <name evidence="2" type="ORF">FCM35_KLT08878</name>
</gene>
<name>A0A833VJQ9_9POAL</name>
<evidence type="ECO:0000256" key="1">
    <source>
        <dbReference type="SAM" id="MobiDB-lite"/>
    </source>
</evidence>